<organism evidence="3 4">
    <name type="scientific">Nocardioides panaciterrulae</name>
    <dbReference type="NCBI Taxonomy" id="661492"/>
    <lineage>
        <taxon>Bacteria</taxon>
        <taxon>Bacillati</taxon>
        <taxon>Actinomycetota</taxon>
        <taxon>Actinomycetes</taxon>
        <taxon>Propionibacteriales</taxon>
        <taxon>Nocardioidaceae</taxon>
        <taxon>Nocardioides</taxon>
    </lineage>
</organism>
<dbReference type="PANTHER" id="PTHR35525:SF3">
    <property type="entry name" value="BLL6575 PROTEIN"/>
    <property type="match status" value="1"/>
</dbReference>
<comment type="caution">
    <text evidence="3">The sequence shown here is derived from an EMBL/GenBank/DDBJ whole genome shotgun (WGS) entry which is preliminary data.</text>
</comment>
<dbReference type="Pfam" id="PF11706">
    <property type="entry name" value="zf-CGNR"/>
    <property type="match status" value="1"/>
</dbReference>
<evidence type="ECO:0000313" key="4">
    <source>
        <dbReference type="Proteomes" id="UP000535511"/>
    </source>
</evidence>
<feature type="domain" description="Zinc finger CGNR" evidence="2">
    <location>
        <begin position="147"/>
        <end position="190"/>
    </location>
</feature>
<dbReference type="AlphaFoldDB" id="A0A7Y9E3Q7"/>
<dbReference type="InterPro" id="IPR010852">
    <property type="entry name" value="ABATE"/>
</dbReference>
<dbReference type="EMBL" id="JACCBG010000001">
    <property type="protein sequence ID" value="NYD40385.1"/>
    <property type="molecule type" value="Genomic_DNA"/>
</dbReference>
<feature type="region of interest" description="Disordered" evidence="1">
    <location>
        <begin position="1"/>
        <end position="24"/>
    </location>
</feature>
<accession>A0A7Y9E3Q7</accession>
<keyword evidence="4" id="KW-1185">Reference proteome</keyword>
<dbReference type="SUPFAM" id="SSF160904">
    <property type="entry name" value="Jann2411-like"/>
    <property type="match status" value="1"/>
</dbReference>
<dbReference type="RefSeq" id="WP_179662284.1">
    <property type="nucleotide sequence ID" value="NZ_JACCBG010000001.1"/>
</dbReference>
<evidence type="ECO:0000313" key="3">
    <source>
        <dbReference type="EMBL" id="NYD40385.1"/>
    </source>
</evidence>
<dbReference type="InterPro" id="IPR021005">
    <property type="entry name" value="Znf_CGNR"/>
</dbReference>
<dbReference type="PANTHER" id="PTHR35525">
    <property type="entry name" value="BLL6575 PROTEIN"/>
    <property type="match status" value="1"/>
</dbReference>
<name>A0A7Y9E3Q7_9ACTN</name>
<dbReference type="Gene3D" id="1.10.3300.10">
    <property type="entry name" value="Jann2411-like domain"/>
    <property type="match status" value="1"/>
</dbReference>
<sequence>MARGHDSDTTRLPTDPKSAPPDLEDLRTFLNTDNRYYGFDALDDTERRPLFWARWLPAFDVTGVDEEGWRRLAELRDAIRALVCREPGAAERLSRVAARHPVRLAVETRGDRPVARLVPAGNRPEAAIAATLLGAVRAALDDGRIARLRVCDRAECQWVYYDSTKNRSGRWCSSDPCGDVMKARAYRARQAAVRG</sequence>
<protein>
    <submittedName>
        <fullName evidence="3">Putative RNA-binding Zn ribbon-like protein</fullName>
    </submittedName>
</protein>
<evidence type="ECO:0000256" key="1">
    <source>
        <dbReference type="SAM" id="MobiDB-lite"/>
    </source>
</evidence>
<evidence type="ECO:0000259" key="2">
    <source>
        <dbReference type="Pfam" id="PF11706"/>
    </source>
</evidence>
<proteinExistence type="predicted"/>
<reference evidence="3 4" key="1">
    <citation type="submission" date="2020-07" db="EMBL/GenBank/DDBJ databases">
        <title>Sequencing the genomes of 1000 actinobacteria strains.</title>
        <authorList>
            <person name="Klenk H.-P."/>
        </authorList>
    </citation>
    <scope>NUCLEOTIDE SEQUENCE [LARGE SCALE GENOMIC DNA]</scope>
    <source>
        <strain evidence="3 4">DSM 21350</strain>
    </source>
</reference>
<gene>
    <name evidence="3" type="ORF">BJZ21_000468</name>
</gene>
<dbReference type="InterPro" id="IPR023286">
    <property type="entry name" value="ABATE_dom_sf"/>
</dbReference>
<dbReference type="Proteomes" id="UP000535511">
    <property type="component" value="Unassembled WGS sequence"/>
</dbReference>